<evidence type="ECO:0000313" key="2">
    <source>
        <dbReference type="EMBL" id="KHF26034.1"/>
    </source>
</evidence>
<dbReference type="AlphaFoldDB" id="A0A0B0HDN9"/>
<evidence type="ECO:0000256" key="1">
    <source>
        <dbReference type="SAM" id="Coils"/>
    </source>
</evidence>
<gene>
    <name evidence="2" type="ORF">JV46_14020</name>
</gene>
<protein>
    <recommendedName>
        <fullName evidence="4">RND efflux pump membrane fusion protein barrel-sandwich domain-containing protein</fullName>
    </recommendedName>
</protein>
<dbReference type="eggNOG" id="COG0845">
    <property type="taxonomic scope" value="Bacteria"/>
</dbReference>
<comment type="caution">
    <text evidence="2">The sequence shown here is derived from an EMBL/GenBank/DDBJ whole genome shotgun (WGS) entry which is preliminary data.</text>
</comment>
<evidence type="ECO:0000313" key="3">
    <source>
        <dbReference type="Proteomes" id="UP000030856"/>
    </source>
</evidence>
<dbReference type="Proteomes" id="UP000030856">
    <property type="component" value="Unassembled WGS sequence"/>
</dbReference>
<keyword evidence="3" id="KW-1185">Reference proteome</keyword>
<dbReference type="STRING" id="2340.JV46_14020"/>
<evidence type="ECO:0008006" key="4">
    <source>
        <dbReference type="Google" id="ProtNLM"/>
    </source>
</evidence>
<name>A0A0B0HDN9_SOVGS</name>
<proteinExistence type="predicted"/>
<accession>A0A0B0HDN9</accession>
<sequence>MLVVVIFSFIPRLYVTISSDGIINAHTTTLRSHQEGVLAFDGPVTHGRMYEKDQLIGTITNERINRSYYHELATEKVSLERRVETIEERLEEFAKLDEKLALGADTYKEYTTKLLEQQVEIGSERLVGPAVKLEGIQADTYLGEGHNDIPYSSRRLDQMVIEKELAKTAMFEAKRRIEAIADQMEIEDARLEVAKTHAFKSPFKSIVWRMPVADGATIVIDSELIVLLDATNIFLDIAIDEAEFSNVQPGDEIEYRLIGETVFHKAKVFALRGSGSILGDINLAGELEKDPKREFRIWARPNLDDLQLSAGNYYQVGRRIEVKIPREQNWEDNFIRFFNVF</sequence>
<organism evidence="2 3">
    <name type="scientific">Solemya velum gill symbiont</name>
    <dbReference type="NCBI Taxonomy" id="2340"/>
    <lineage>
        <taxon>Bacteria</taxon>
        <taxon>Pseudomonadati</taxon>
        <taxon>Pseudomonadota</taxon>
        <taxon>Gammaproteobacteria</taxon>
        <taxon>sulfur-oxidizing symbionts</taxon>
    </lineage>
</organism>
<keyword evidence="1" id="KW-0175">Coiled coil</keyword>
<feature type="coiled-coil region" evidence="1">
    <location>
        <begin position="69"/>
        <end position="96"/>
    </location>
</feature>
<reference evidence="2 3" key="1">
    <citation type="journal article" date="2014" name="BMC Genomics">
        <title>The genome of the intracellular bacterium of the coastal bivalve, Solemya velum: a blueprint for thriving in and out of symbiosis.</title>
        <authorList>
            <person name="Dmytrenko O."/>
            <person name="Russell S.L."/>
            <person name="Loo W.T."/>
            <person name="Fontanez K.M."/>
            <person name="Liao L."/>
            <person name="Roeselers G."/>
            <person name="Sharma R."/>
            <person name="Stewart F.J."/>
            <person name="Newton I.L."/>
            <person name="Woyke T."/>
            <person name="Wu D."/>
            <person name="Lang J.M."/>
            <person name="Eisen J.A."/>
            <person name="Cavanaugh C.M."/>
        </authorList>
    </citation>
    <scope>NUCLEOTIDE SEQUENCE [LARGE SCALE GENOMIC DNA]</scope>
    <source>
        <strain evidence="2 3">WH</strain>
    </source>
</reference>
<dbReference type="EMBL" id="JRAA01000001">
    <property type="protein sequence ID" value="KHF26034.1"/>
    <property type="molecule type" value="Genomic_DNA"/>
</dbReference>